<dbReference type="EMBL" id="CP029487">
    <property type="protein sequence ID" value="QCT72320.1"/>
    <property type="molecule type" value="Genomic_DNA"/>
</dbReference>
<dbReference type="PANTHER" id="PTHR36178">
    <property type="entry name" value="SLR0625 PROTEIN"/>
    <property type="match status" value="1"/>
</dbReference>
<feature type="transmembrane region" description="Helical" evidence="1">
    <location>
        <begin position="294"/>
        <end position="314"/>
    </location>
</feature>
<reference evidence="2 3" key="1">
    <citation type="submission" date="2018-05" db="EMBL/GenBank/DDBJ databases">
        <title>Genome comparison of Eubacterium sp.</title>
        <authorList>
            <person name="Feng Y."/>
            <person name="Sanchez-Andrea I."/>
            <person name="Stams A.J.M."/>
            <person name="De Vos W.M."/>
        </authorList>
    </citation>
    <scope>NUCLEOTIDE SEQUENCE [LARGE SCALE GENOMIC DNA]</scope>
    <source>
        <strain evidence="2 3">YI</strain>
    </source>
</reference>
<feature type="transmembrane region" description="Helical" evidence="1">
    <location>
        <begin position="37"/>
        <end position="58"/>
    </location>
</feature>
<gene>
    <name evidence="2" type="ORF">CPZ25_013605</name>
</gene>
<dbReference type="RefSeq" id="WP_096918841.1">
    <property type="nucleotide sequence ID" value="NZ_CP029487.1"/>
</dbReference>
<feature type="transmembrane region" description="Helical" evidence="1">
    <location>
        <begin position="326"/>
        <end position="345"/>
    </location>
</feature>
<feature type="transmembrane region" description="Helical" evidence="1">
    <location>
        <begin position="357"/>
        <end position="378"/>
    </location>
</feature>
<dbReference type="GO" id="GO:0015813">
    <property type="term" value="P:L-glutamate transmembrane transport"/>
    <property type="evidence" value="ECO:0007669"/>
    <property type="project" value="InterPro"/>
</dbReference>
<dbReference type="InterPro" id="IPR004445">
    <property type="entry name" value="GltS"/>
</dbReference>
<feature type="transmembrane region" description="Helical" evidence="1">
    <location>
        <begin position="414"/>
        <end position="433"/>
    </location>
</feature>
<accession>A0A4P9C9P8</accession>
<dbReference type="KEGG" id="emt:CPZ25_013605"/>
<keyword evidence="3" id="KW-1185">Reference proteome</keyword>
<dbReference type="GO" id="GO:0015501">
    <property type="term" value="F:glutamate:sodium symporter activity"/>
    <property type="evidence" value="ECO:0007669"/>
    <property type="project" value="InterPro"/>
</dbReference>
<feature type="transmembrane region" description="Helical" evidence="1">
    <location>
        <begin position="163"/>
        <end position="186"/>
    </location>
</feature>
<evidence type="ECO:0000313" key="3">
    <source>
        <dbReference type="Proteomes" id="UP000218387"/>
    </source>
</evidence>
<evidence type="ECO:0000256" key="1">
    <source>
        <dbReference type="SAM" id="Phobius"/>
    </source>
</evidence>
<dbReference type="PANTHER" id="PTHR36178:SF1">
    <property type="entry name" value="SODIUM_GLUTAMATE SYMPORTER"/>
    <property type="match status" value="1"/>
</dbReference>
<keyword evidence="1" id="KW-0472">Membrane</keyword>
<organism evidence="2 3">
    <name type="scientific">Eubacterium maltosivorans</name>
    <dbReference type="NCBI Taxonomy" id="2041044"/>
    <lineage>
        <taxon>Bacteria</taxon>
        <taxon>Bacillati</taxon>
        <taxon>Bacillota</taxon>
        <taxon>Clostridia</taxon>
        <taxon>Eubacteriales</taxon>
        <taxon>Eubacteriaceae</taxon>
        <taxon>Eubacterium</taxon>
    </lineage>
</organism>
<feature type="transmembrane region" description="Helical" evidence="1">
    <location>
        <begin position="234"/>
        <end position="255"/>
    </location>
</feature>
<sequence length="443" mass="49038">MEFSFNTLLIDFALASLLMVFAQFLRSKVKIVQRLLLPAPLIAGVIGLVGGRCFLNVLPFSKEIINYPVFLIVVLFGGLFIGNKGTGLMKAIKKTQDTFYLNLAAELGQYGFSLLAGFIFIPLLFPAVNTSIALLLPSGFVGGHGYAVAIGSTLQEITGWEHAVAIGQTFATIGLIVALLIGIILIKYGISKGYPTYIKSMQKLPESMRTGFYSPNEQDAYGRKTTSAISVETYTWHIGLVLTATGGAYLIDFYYQKLGLPFALPLVCLALFCGIMINAFLKAAKLNQYVDKEIITHIGSSITDYLLFFGVASLDIKIVFAYWKPILFLCLFGILYCIMFVFLIGKRYFVSNWFERGIFIFGWNTGIAAMGIILLRILDPEFKTTVLTDYSLAYSVIALVEILIVTFLPVFVGYGYGFVCSVVLILCFVLLVLRARFYKKSTE</sequence>
<evidence type="ECO:0008006" key="4">
    <source>
        <dbReference type="Google" id="ProtNLM"/>
    </source>
</evidence>
<protein>
    <recommendedName>
        <fullName evidence="4">Sodium:glutamate symporter</fullName>
    </recommendedName>
</protein>
<feature type="transmembrane region" description="Helical" evidence="1">
    <location>
        <begin position="131"/>
        <end position="151"/>
    </location>
</feature>
<feature type="transmembrane region" description="Helical" evidence="1">
    <location>
        <begin position="6"/>
        <end position="25"/>
    </location>
</feature>
<dbReference type="GO" id="GO:0016020">
    <property type="term" value="C:membrane"/>
    <property type="evidence" value="ECO:0007669"/>
    <property type="project" value="InterPro"/>
</dbReference>
<feature type="transmembrane region" description="Helical" evidence="1">
    <location>
        <begin position="103"/>
        <end position="125"/>
    </location>
</feature>
<keyword evidence="1" id="KW-1133">Transmembrane helix</keyword>
<dbReference type="Pfam" id="PF03616">
    <property type="entry name" value="Glt_symporter"/>
    <property type="match status" value="1"/>
</dbReference>
<keyword evidence="1" id="KW-0812">Transmembrane</keyword>
<feature type="transmembrane region" description="Helical" evidence="1">
    <location>
        <begin position="64"/>
        <end position="82"/>
    </location>
</feature>
<feature type="transmembrane region" description="Helical" evidence="1">
    <location>
        <begin position="262"/>
        <end position="282"/>
    </location>
</feature>
<dbReference type="Proteomes" id="UP000218387">
    <property type="component" value="Chromosome"/>
</dbReference>
<dbReference type="AlphaFoldDB" id="A0A4P9C9P8"/>
<evidence type="ECO:0000313" key="2">
    <source>
        <dbReference type="EMBL" id="QCT72320.1"/>
    </source>
</evidence>
<name>A0A4P9C9P8_EUBML</name>
<proteinExistence type="predicted"/>
<feature type="transmembrane region" description="Helical" evidence="1">
    <location>
        <begin position="390"/>
        <end position="408"/>
    </location>
</feature>